<dbReference type="Proteomes" id="UP000565745">
    <property type="component" value="Unassembled WGS sequence"/>
</dbReference>
<evidence type="ECO:0000313" key="3">
    <source>
        <dbReference type="Proteomes" id="UP000565745"/>
    </source>
</evidence>
<dbReference type="PANTHER" id="PTHR48207:SF4">
    <property type="entry name" value="BLL6097 PROTEIN"/>
    <property type="match status" value="1"/>
</dbReference>
<dbReference type="RefSeq" id="WP_241461339.1">
    <property type="nucleotide sequence ID" value="NZ_JACIFU010000004.1"/>
</dbReference>
<gene>
    <name evidence="2" type="ORF">GGR93_003217</name>
</gene>
<organism evidence="2 3">
    <name type="scientific">Sulfitobacter noctilucicola</name>
    <dbReference type="NCBI Taxonomy" id="1342301"/>
    <lineage>
        <taxon>Bacteria</taxon>
        <taxon>Pseudomonadati</taxon>
        <taxon>Pseudomonadota</taxon>
        <taxon>Alphaproteobacteria</taxon>
        <taxon>Rhodobacterales</taxon>
        <taxon>Roseobacteraceae</taxon>
        <taxon>Sulfitobacter</taxon>
    </lineage>
</organism>
<reference evidence="2 3" key="1">
    <citation type="submission" date="2020-08" db="EMBL/GenBank/DDBJ databases">
        <title>Genomic Encyclopedia of Type Strains, Phase IV (KMG-IV): sequencing the most valuable type-strain genomes for metagenomic binning, comparative biology and taxonomic classification.</title>
        <authorList>
            <person name="Goeker M."/>
        </authorList>
    </citation>
    <scope>NUCLEOTIDE SEQUENCE [LARGE SCALE GENOMIC DNA]</scope>
    <source>
        <strain evidence="2 3">DSM 101015</strain>
    </source>
</reference>
<accession>A0A7W6MAL5</accession>
<evidence type="ECO:0000256" key="1">
    <source>
        <dbReference type="ARBA" id="ARBA00022679"/>
    </source>
</evidence>
<sequence>MSAKTGPLQGMKVIELAHIMAGPVCGLMLADMGADVIKVEKPSGDDSRRFVPPEIGGEAAAYMMMNRNKRGIALNLKDPEAVDILRTLLADADVVIENYRKGTMAKLGLSYEVLAETNPRLIYCEISGFGRTGPYAERGGFDLIAQGMSGLMSITGEGPGRPPVKVAAPISDINAGILAAMGINAAYANMLQTGHGQKVDTSLFEAAIVQTYWQSAIALATGDKPEPLGSAHPLNAPYQAFKTSDGWINVGAANQSNWERFLDVIEAPELNDDPRFAANADRIVNLPALVEVLNTYMVKDTTENWLARMEAAKLPAGPVNDILQMHEDPQARARDMIVAVDHPTAGKVDTIGHPVKFSRTPAKVDSAAPLLGQHTREVLTDMGLNEDRINALIASNAVIAS</sequence>
<dbReference type="PANTHER" id="PTHR48207">
    <property type="entry name" value="SUCCINATE--HYDROXYMETHYLGLUTARATE COA-TRANSFERASE"/>
    <property type="match status" value="1"/>
</dbReference>
<dbReference type="InterPro" id="IPR023606">
    <property type="entry name" value="CoA-Trfase_III_dom_1_sf"/>
</dbReference>
<evidence type="ECO:0000313" key="2">
    <source>
        <dbReference type="EMBL" id="MBB4175424.1"/>
    </source>
</evidence>
<dbReference type="SUPFAM" id="SSF89796">
    <property type="entry name" value="CoA-transferase family III (CaiB/BaiF)"/>
    <property type="match status" value="1"/>
</dbReference>
<dbReference type="GO" id="GO:0008410">
    <property type="term" value="F:CoA-transferase activity"/>
    <property type="evidence" value="ECO:0007669"/>
    <property type="project" value="TreeGrafter"/>
</dbReference>
<dbReference type="InterPro" id="IPR003673">
    <property type="entry name" value="CoA-Trfase_fam_III"/>
</dbReference>
<protein>
    <submittedName>
        <fullName evidence="2">Crotonobetainyl-CoA:carnitine CoA-transferase CaiB-like acyl-CoA transferase</fullName>
    </submittedName>
</protein>
<keyword evidence="1 2" id="KW-0808">Transferase</keyword>
<name>A0A7W6MAL5_9RHOB</name>
<proteinExistence type="predicted"/>
<dbReference type="Gene3D" id="3.30.1540.10">
    <property type="entry name" value="formyl-coa transferase, domain 3"/>
    <property type="match status" value="1"/>
</dbReference>
<dbReference type="EMBL" id="JACIFU010000004">
    <property type="protein sequence ID" value="MBB4175424.1"/>
    <property type="molecule type" value="Genomic_DNA"/>
</dbReference>
<keyword evidence="3" id="KW-1185">Reference proteome</keyword>
<comment type="caution">
    <text evidence="2">The sequence shown here is derived from an EMBL/GenBank/DDBJ whole genome shotgun (WGS) entry which is preliminary data.</text>
</comment>
<dbReference type="Gene3D" id="3.40.50.10540">
    <property type="entry name" value="Crotonobetainyl-coa:carnitine coa-transferase, domain 1"/>
    <property type="match status" value="1"/>
</dbReference>
<dbReference type="InterPro" id="IPR050483">
    <property type="entry name" value="CoA-transferase_III_domain"/>
</dbReference>
<dbReference type="InterPro" id="IPR044855">
    <property type="entry name" value="CoA-Trfase_III_dom3_sf"/>
</dbReference>
<dbReference type="Pfam" id="PF02515">
    <property type="entry name" value="CoA_transf_3"/>
    <property type="match status" value="1"/>
</dbReference>
<dbReference type="AlphaFoldDB" id="A0A7W6MAL5"/>